<feature type="signal peptide" evidence="4">
    <location>
        <begin position="1"/>
        <end position="34"/>
    </location>
</feature>
<comment type="caution">
    <text evidence="6">The sequence shown here is derived from an EMBL/GenBank/DDBJ whole genome shotgun (WGS) entry which is preliminary data.</text>
</comment>
<gene>
    <name evidence="6" type="ORF">EDC26_10857</name>
</gene>
<proteinExistence type="inferred from homology"/>
<dbReference type="PANTHER" id="PTHR30024:SF47">
    <property type="entry name" value="TAURINE-BINDING PERIPLASMIC PROTEIN"/>
    <property type="match status" value="1"/>
</dbReference>
<keyword evidence="3 4" id="KW-0732">Signal</keyword>
<dbReference type="EMBL" id="SMAJ01000008">
    <property type="protein sequence ID" value="TCT06321.1"/>
    <property type="molecule type" value="Genomic_DNA"/>
</dbReference>
<dbReference type="Gene3D" id="3.40.190.10">
    <property type="entry name" value="Periplasmic binding protein-like II"/>
    <property type="match status" value="2"/>
</dbReference>
<evidence type="ECO:0000256" key="1">
    <source>
        <dbReference type="ARBA" id="ARBA00004418"/>
    </source>
</evidence>
<evidence type="ECO:0000256" key="2">
    <source>
        <dbReference type="ARBA" id="ARBA00010742"/>
    </source>
</evidence>
<reference evidence="6 7" key="1">
    <citation type="submission" date="2019-03" db="EMBL/GenBank/DDBJ databases">
        <title>Genomic Encyclopedia of Type Strains, Phase IV (KMG-IV): sequencing the most valuable type-strain genomes for metagenomic binning, comparative biology and taxonomic classification.</title>
        <authorList>
            <person name="Goeker M."/>
        </authorList>
    </citation>
    <scope>NUCLEOTIDE SEQUENCE [LARGE SCALE GENOMIC DNA]</scope>
    <source>
        <strain evidence="6 7">DSM 24591</strain>
    </source>
</reference>
<dbReference type="OrthoDB" id="9178563at2"/>
<evidence type="ECO:0000259" key="5">
    <source>
        <dbReference type="Pfam" id="PF09084"/>
    </source>
</evidence>
<dbReference type="Proteomes" id="UP000295525">
    <property type="component" value="Unassembled WGS sequence"/>
</dbReference>
<feature type="domain" description="SsuA/THI5-like" evidence="5">
    <location>
        <begin position="57"/>
        <end position="269"/>
    </location>
</feature>
<evidence type="ECO:0000313" key="7">
    <source>
        <dbReference type="Proteomes" id="UP000295525"/>
    </source>
</evidence>
<keyword evidence="7" id="KW-1185">Reference proteome</keyword>
<dbReference type="InterPro" id="IPR015168">
    <property type="entry name" value="SsuA/THI5"/>
</dbReference>
<comment type="similarity">
    <text evidence="2">Belongs to the bacterial solute-binding protein SsuA/TauA family.</text>
</comment>
<evidence type="ECO:0000256" key="3">
    <source>
        <dbReference type="ARBA" id="ARBA00022729"/>
    </source>
</evidence>
<dbReference type="Pfam" id="PF09084">
    <property type="entry name" value="NMT1"/>
    <property type="match status" value="1"/>
</dbReference>
<sequence length="346" mass="36718">MKRIFTGKMKSRLAAILALGVAVAAGLGYGTANAASPTLQTIRVQYYPGVAFQQTLQVAKDKDFFARANVDVKLINTNSGPEGLAAVISGSLDLASTNIDTFLAAAARGAGVQAVAATTGPYFSVLLQSDLKRNHQGEDWIGVMKDLVGKRLGVTARGAGTETFYRALFSSAGLDPASATYVAIGQGATALSAFQAKRVDSIMAYQPLTERLLASGAVMGIDITNGKGPKEIAGLGATVVYFGMKKNLDSKREAIKSFVKGLNDAADWSKKPANLDDLAAVMKPHIPMNKVDNPEAMLKKMIERGLNATTLTAVSTQDLTRWVLLLDKHANMDLPKEAAFVKPLVW</sequence>
<dbReference type="GO" id="GO:0042597">
    <property type="term" value="C:periplasmic space"/>
    <property type="evidence" value="ECO:0007669"/>
    <property type="project" value="UniProtKB-SubCell"/>
</dbReference>
<comment type="subcellular location">
    <subcellularLocation>
        <location evidence="1">Periplasm</location>
    </subcellularLocation>
</comment>
<dbReference type="RefSeq" id="WP_132582842.1">
    <property type="nucleotide sequence ID" value="NZ_SMAJ01000008.1"/>
</dbReference>
<evidence type="ECO:0000256" key="4">
    <source>
        <dbReference type="SAM" id="SignalP"/>
    </source>
</evidence>
<accession>A0A4R3LZW7</accession>
<organism evidence="6 7">
    <name type="scientific">Paralcaligenes ureilyticus</name>
    <dbReference type="NCBI Taxonomy" id="627131"/>
    <lineage>
        <taxon>Bacteria</taxon>
        <taxon>Pseudomonadati</taxon>
        <taxon>Pseudomonadota</taxon>
        <taxon>Betaproteobacteria</taxon>
        <taxon>Burkholderiales</taxon>
        <taxon>Alcaligenaceae</taxon>
        <taxon>Paralcaligenes</taxon>
    </lineage>
</organism>
<dbReference type="SUPFAM" id="SSF53850">
    <property type="entry name" value="Periplasmic binding protein-like II"/>
    <property type="match status" value="1"/>
</dbReference>
<name>A0A4R3LZW7_9BURK</name>
<dbReference type="AlphaFoldDB" id="A0A4R3LZW7"/>
<protein>
    <submittedName>
        <fullName evidence="6">ABC-type nitrate/sulfonate/bicarbonate transport system substrate-binding protein</fullName>
    </submittedName>
</protein>
<evidence type="ECO:0000313" key="6">
    <source>
        <dbReference type="EMBL" id="TCT06321.1"/>
    </source>
</evidence>
<feature type="chain" id="PRO_5020773731" evidence="4">
    <location>
        <begin position="35"/>
        <end position="346"/>
    </location>
</feature>
<dbReference type="PANTHER" id="PTHR30024">
    <property type="entry name" value="ALIPHATIC SULFONATES-BINDING PROTEIN-RELATED"/>
    <property type="match status" value="1"/>
</dbReference>